<dbReference type="InterPro" id="IPR043129">
    <property type="entry name" value="ATPase_NBD"/>
</dbReference>
<protein>
    <submittedName>
        <fullName evidence="2">Actin family</fullName>
    </submittedName>
</protein>
<proteinExistence type="inferred from homology"/>
<comment type="caution">
    <text evidence="2">The sequence shown here is derived from an EMBL/GenBank/DDBJ whole genome shotgun (WGS) entry which is preliminary data.</text>
</comment>
<dbReference type="InterPro" id="IPR004001">
    <property type="entry name" value="Actin_CS"/>
</dbReference>
<dbReference type="AlphaFoldDB" id="A0A433QCG1"/>
<gene>
    <name evidence="2" type="ORF">BC938DRAFT_483159</name>
</gene>
<accession>A0A433QCG1</accession>
<dbReference type="Proteomes" id="UP000274822">
    <property type="component" value="Unassembled WGS sequence"/>
</dbReference>
<name>A0A433QCG1_9FUNG</name>
<evidence type="ECO:0000313" key="2">
    <source>
        <dbReference type="EMBL" id="RUS27496.1"/>
    </source>
</evidence>
<dbReference type="Gene3D" id="3.30.420.40">
    <property type="match status" value="3"/>
</dbReference>
<sequence>SNPRRLFCQQANCSTTACTQHGHLWRRHLILRSLPTFPTKPDEVNALVMDMGTTWTRAGYAGEDTPKAIFPTWVGYTEEDVEMAEPTGPDDDIRMADTSANGEAGPATVVSAPELSMPGKRRKYYVGDGQVNVWRSGMEIMNPLKDGLGGLFRRFSWRRFSTITCYFRGEPKVEDWEAVEQIWNYAFQTRLRVDTTEHPLLCTEPAWNVRENREKMAELAFEKYGFPAFYLAKDAVMTAFAAGRATALVLDSGGGMTSAVPVYDGYVLKKGILRQPLGGDFISEQIAEQFKRDFNIIITPQYLVEKKNFVDVGQPADVKLRDRPGTTESYHRYQQMRVIQEYKESVCQVSEMYYDEAAVAVRPQKPFEFPDGYNYNFGPERYRAPEIMFQPREFIFKPEIPSLYYPLQLDNPLGVHYLIYNSVVNCDVDLRPLLFNNVVVTGGNTLWQGFTERLNFDLLHLAPGSKMKIHAAGNQTERKCSSWLGGSVLASLGTFHQLWVSKKEYEENGASIVEKKCQ</sequence>
<dbReference type="Pfam" id="PF00022">
    <property type="entry name" value="Actin"/>
    <property type="match status" value="2"/>
</dbReference>
<organism evidence="2 3">
    <name type="scientific">Jimgerdemannia flammicorona</name>
    <dbReference type="NCBI Taxonomy" id="994334"/>
    <lineage>
        <taxon>Eukaryota</taxon>
        <taxon>Fungi</taxon>
        <taxon>Fungi incertae sedis</taxon>
        <taxon>Mucoromycota</taxon>
        <taxon>Mucoromycotina</taxon>
        <taxon>Endogonomycetes</taxon>
        <taxon>Endogonales</taxon>
        <taxon>Endogonaceae</taxon>
        <taxon>Jimgerdemannia</taxon>
    </lineage>
</organism>
<dbReference type="InterPro" id="IPR004000">
    <property type="entry name" value="Actin"/>
</dbReference>
<reference evidence="2 3" key="1">
    <citation type="journal article" date="2018" name="New Phytol.">
        <title>Phylogenomics of Endogonaceae and evolution of mycorrhizas within Mucoromycota.</title>
        <authorList>
            <person name="Chang Y."/>
            <person name="Desiro A."/>
            <person name="Na H."/>
            <person name="Sandor L."/>
            <person name="Lipzen A."/>
            <person name="Clum A."/>
            <person name="Barry K."/>
            <person name="Grigoriev I.V."/>
            <person name="Martin F.M."/>
            <person name="Stajich J.E."/>
            <person name="Smith M.E."/>
            <person name="Bonito G."/>
            <person name="Spatafora J.W."/>
        </authorList>
    </citation>
    <scope>NUCLEOTIDE SEQUENCE [LARGE SCALE GENOMIC DNA]</scope>
    <source>
        <strain evidence="2 3">AD002</strain>
    </source>
</reference>
<feature type="non-terminal residue" evidence="2">
    <location>
        <position position="1"/>
    </location>
</feature>
<dbReference type="EMBL" id="RBNJ01008284">
    <property type="protein sequence ID" value="RUS27496.1"/>
    <property type="molecule type" value="Genomic_DNA"/>
</dbReference>
<keyword evidence="3" id="KW-1185">Reference proteome</keyword>
<dbReference type="PANTHER" id="PTHR11937">
    <property type="entry name" value="ACTIN"/>
    <property type="match status" value="1"/>
</dbReference>
<evidence type="ECO:0000256" key="1">
    <source>
        <dbReference type="RuleBase" id="RU000487"/>
    </source>
</evidence>
<dbReference type="CDD" id="cd13395">
    <property type="entry name" value="ASKHA_NBD_Arp4_ACTL6-like"/>
    <property type="match status" value="1"/>
</dbReference>
<dbReference type="SMART" id="SM00268">
    <property type="entry name" value="ACTIN"/>
    <property type="match status" value="1"/>
</dbReference>
<dbReference type="FunFam" id="3.30.420.40:FF:000058">
    <property type="entry name" value="Putative actin-related protein 5"/>
    <property type="match status" value="1"/>
</dbReference>
<dbReference type="Gene3D" id="3.90.640.10">
    <property type="entry name" value="Actin, Chain A, domain 4"/>
    <property type="match status" value="1"/>
</dbReference>
<evidence type="ECO:0000313" key="3">
    <source>
        <dbReference type="Proteomes" id="UP000274822"/>
    </source>
</evidence>
<comment type="similarity">
    <text evidence="1">Belongs to the actin family.</text>
</comment>
<dbReference type="PROSITE" id="PS00432">
    <property type="entry name" value="ACTINS_2"/>
    <property type="match status" value="1"/>
</dbReference>
<dbReference type="SUPFAM" id="SSF53067">
    <property type="entry name" value="Actin-like ATPase domain"/>
    <property type="match status" value="2"/>
</dbReference>